<dbReference type="KEGG" id="fmr:Fuma_02205"/>
<evidence type="ECO:0000256" key="1">
    <source>
        <dbReference type="ARBA" id="ARBA00023015"/>
    </source>
</evidence>
<evidence type="ECO:0000313" key="6">
    <source>
        <dbReference type="Proteomes" id="UP000187735"/>
    </source>
</evidence>
<dbReference type="RefSeq" id="WP_145944104.1">
    <property type="nucleotide sequence ID" value="NZ_CP017641.1"/>
</dbReference>
<dbReference type="PANTHER" id="PTHR43133:SF51">
    <property type="entry name" value="RNA POLYMERASE SIGMA FACTOR"/>
    <property type="match status" value="1"/>
</dbReference>
<dbReference type="Proteomes" id="UP000187735">
    <property type="component" value="Chromosome"/>
</dbReference>
<dbReference type="Gene3D" id="1.10.1740.10">
    <property type="match status" value="1"/>
</dbReference>
<sequence length="248" mass="28050">MRHMTDLDESDHGTPPKFHTTRWSMVVAAGNQHALGSEDALAQLCNQYWKPLYIFVRRSGYQPADAQDLTQGFFERLIEKRFLQAADVDRGRFRTFLLAALKNYMVNEWKKGTRLKRGGGLILSLNFDSVEDGLSIEPADGRTAEREFDREWAIGLLDRVLERVEASYSAKGNGLVFSVLRPYLTAGGDRLPYQQTADANAMTVGQVKVGVHRLRATYREILEQEIAVTVGSRELIPDEVRQLYAALQ</sequence>
<accession>A0A1P8WEV6</accession>
<evidence type="ECO:0000259" key="4">
    <source>
        <dbReference type="Pfam" id="PF04542"/>
    </source>
</evidence>
<keyword evidence="6" id="KW-1185">Reference proteome</keyword>
<dbReference type="OrthoDB" id="270411at2"/>
<reference evidence="5 6" key="1">
    <citation type="journal article" date="2016" name="Front. Microbiol.">
        <title>Fuerstia marisgermanicae gen. nov., sp. nov., an Unusual Member of the Phylum Planctomycetes from the German Wadden Sea.</title>
        <authorList>
            <person name="Kohn T."/>
            <person name="Heuer A."/>
            <person name="Jogler M."/>
            <person name="Vollmers J."/>
            <person name="Boedeker C."/>
            <person name="Bunk B."/>
            <person name="Rast P."/>
            <person name="Borchert D."/>
            <person name="Glockner I."/>
            <person name="Freese H.M."/>
            <person name="Klenk H.P."/>
            <person name="Overmann J."/>
            <person name="Kaster A.K."/>
            <person name="Rohde M."/>
            <person name="Wiegand S."/>
            <person name="Jogler C."/>
        </authorList>
    </citation>
    <scope>NUCLEOTIDE SEQUENCE [LARGE SCALE GENOMIC DNA]</scope>
    <source>
        <strain evidence="5 6">NH11</strain>
    </source>
</reference>
<keyword evidence="3" id="KW-0804">Transcription</keyword>
<evidence type="ECO:0000256" key="2">
    <source>
        <dbReference type="ARBA" id="ARBA00023082"/>
    </source>
</evidence>
<dbReference type="AlphaFoldDB" id="A0A1P8WEV6"/>
<dbReference type="InterPro" id="IPR039425">
    <property type="entry name" value="RNA_pol_sigma-70-like"/>
</dbReference>
<name>A0A1P8WEV6_9PLAN</name>
<dbReference type="EMBL" id="CP017641">
    <property type="protein sequence ID" value="APZ92594.1"/>
    <property type="molecule type" value="Genomic_DNA"/>
</dbReference>
<organism evidence="5 6">
    <name type="scientific">Fuerstiella marisgermanici</name>
    <dbReference type="NCBI Taxonomy" id="1891926"/>
    <lineage>
        <taxon>Bacteria</taxon>
        <taxon>Pseudomonadati</taxon>
        <taxon>Planctomycetota</taxon>
        <taxon>Planctomycetia</taxon>
        <taxon>Planctomycetales</taxon>
        <taxon>Planctomycetaceae</taxon>
        <taxon>Fuerstiella</taxon>
    </lineage>
</organism>
<dbReference type="STRING" id="1891926.Fuma_02205"/>
<dbReference type="InterPro" id="IPR013325">
    <property type="entry name" value="RNA_pol_sigma_r2"/>
</dbReference>
<dbReference type="GO" id="GO:0006352">
    <property type="term" value="P:DNA-templated transcription initiation"/>
    <property type="evidence" value="ECO:0007669"/>
    <property type="project" value="InterPro"/>
</dbReference>
<dbReference type="InterPro" id="IPR007627">
    <property type="entry name" value="RNA_pol_sigma70_r2"/>
</dbReference>
<feature type="domain" description="RNA polymerase sigma-70 region 2" evidence="4">
    <location>
        <begin position="48"/>
        <end position="114"/>
    </location>
</feature>
<gene>
    <name evidence="5" type="ORF">Fuma_02205</name>
</gene>
<evidence type="ECO:0000256" key="3">
    <source>
        <dbReference type="ARBA" id="ARBA00023163"/>
    </source>
</evidence>
<proteinExistence type="predicted"/>
<evidence type="ECO:0000313" key="5">
    <source>
        <dbReference type="EMBL" id="APZ92594.1"/>
    </source>
</evidence>
<keyword evidence="2" id="KW-0731">Sigma factor</keyword>
<dbReference type="PANTHER" id="PTHR43133">
    <property type="entry name" value="RNA POLYMERASE ECF-TYPE SIGMA FACTO"/>
    <property type="match status" value="1"/>
</dbReference>
<keyword evidence="1" id="KW-0805">Transcription regulation</keyword>
<dbReference type="Pfam" id="PF04542">
    <property type="entry name" value="Sigma70_r2"/>
    <property type="match status" value="1"/>
</dbReference>
<dbReference type="SUPFAM" id="SSF88946">
    <property type="entry name" value="Sigma2 domain of RNA polymerase sigma factors"/>
    <property type="match status" value="1"/>
</dbReference>
<protein>
    <submittedName>
        <fullName evidence="5">RNA polymerase sigma factor</fullName>
    </submittedName>
</protein>
<dbReference type="GO" id="GO:0016987">
    <property type="term" value="F:sigma factor activity"/>
    <property type="evidence" value="ECO:0007669"/>
    <property type="project" value="UniProtKB-KW"/>
</dbReference>